<dbReference type="KEGG" id="goe:100905726"/>
<gene>
    <name evidence="4" type="primary">LOC100905726</name>
</gene>
<dbReference type="Proteomes" id="UP000694867">
    <property type="component" value="Unplaced"/>
</dbReference>
<keyword evidence="2" id="KW-1133">Transmembrane helix</keyword>
<evidence type="ECO:0000313" key="3">
    <source>
        <dbReference type="Proteomes" id="UP000694867"/>
    </source>
</evidence>
<proteinExistence type="predicted"/>
<feature type="compositionally biased region" description="Polar residues" evidence="1">
    <location>
        <begin position="184"/>
        <end position="203"/>
    </location>
</feature>
<keyword evidence="2" id="KW-0812">Transmembrane</keyword>
<evidence type="ECO:0000313" key="4">
    <source>
        <dbReference type="RefSeq" id="XP_028967394.1"/>
    </source>
</evidence>
<feature type="compositionally biased region" description="Low complexity" evidence="1">
    <location>
        <begin position="508"/>
        <end position="517"/>
    </location>
</feature>
<dbReference type="AlphaFoldDB" id="A0AAJ7WHK6"/>
<evidence type="ECO:0000256" key="2">
    <source>
        <dbReference type="SAM" id="Phobius"/>
    </source>
</evidence>
<dbReference type="GeneID" id="100905726"/>
<name>A0AAJ7WHK6_9ACAR</name>
<feature type="compositionally biased region" description="Basic and acidic residues" evidence="1">
    <location>
        <begin position="475"/>
        <end position="495"/>
    </location>
</feature>
<feature type="region of interest" description="Disordered" evidence="1">
    <location>
        <begin position="397"/>
        <end position="539"/>
    </location>
</feature>
<feature type="transmembrane region" description="Helical" evidence="2">
    <location>
        <begin position="145"/>
        <end position="167"/>
    </location>
</feature>
<reference evidence="4" key="1">
    <citation type="submission" date="2025-08" db="UniProtKB">
        <authorList>
            <consortium name="RefSeq"/>
        </authorList>
    </citation>
    <scope>IDENTIFICATION</scope>
</reference>
<feature type="compositionally biased region" description="Polar residues" evidence="1">
    <location>
        <begin position="496"/>
        <end position="505"/>
    </location>
</feature>
<protein>
    <submittedName>
        <fullName evidence="4">Uncharacterized protein LOC100905726</fullName>
    </submittedName>
</protein>
<keyword evidence="2" id="KW-0472">Membrane</keyword>
<keyword evidence="3" id="KW-1185">Reference proteome</keyword>
<feature type="region of interest" description="Disordered" evidence="1">
    <location>
        <begin position="183"/>
        <end position="203"/>
    </location>
</feature>
<feature type="transmembrane region" description="Helical" evidence="2">
    <location>
        <begin position="118"/>
        <end position="138"/>
    </location>
</feature>
<organism evidence="3 4">
    <name type="scientific">Galendromus occidentalis</name>
    <name type="common">western predatory mite</name>
    <dbReference type="NCBI Taxonomy" id="34638"/>
    <lineage>
        <taxon>Eukaryota</taxon>
        <taxon>Metazoa</taxon>
        <taxon>Ecdysozoa</taxon>
        <taxon>Arthropoda</taxon>
        <taxon>Chelicerata</taxon>
        <taxon>Arachnida</taxon>
        <taxon>Acari</taxon>
        <taxon>Parasitiformes</taxon>
        <taxon>Mesostigmata</taxon>
        <taxon>Gamasina</taxon>
        <taxon>Phytoseioidea</taxon>
        <taxon>Phytoseiidae</taxon>
        <taxon>Typhlodrominae</taxon>
        <taxon>Galendromus</taxon>
    </lineage>
</organism>
<dbReference type="RefSeq" id="XP_028967394.1">
    <property type="nucleotide sequence ID" value="XM_029111561.1"/>
</dbReference>
<evidence type="ECO:0000256" key="1">
    <source>
        <dbReference type="SAM" id="MobiDB-lite"/>
    </source>
</evidence>
<sequence length="613" mass="65625">MYRYSDQANTYVDFKGFYREADSPDELEPLYATSLSRRSVGSVEEGGGGPLHSLRIRSGSLPITGLSRMAPDAQTTLSNGSSAISLSSPSPIKHKPQYSSQANVSYESEGACVSCCVAFFYLIGMLLIVLGIGATAMITQYPEHVLYLAMAGASGIILGLVFVSLSATMCRPRRRRVVDAKSDVNGNAGNQQNGKTRAMSNGLPSTNRYEVRAGGSADVVDDNLVLSSSPKIHQTTAGVYHHTDGNGSATGRLSQSSHQTNKPMAPIQMKFAGGVKVGPPTISDYTISAHHPYGTLPPAYMTLNSHMSHHHHHQYPADISAHSLVNNYAIDTGAGVIMNVMGPSHPSEEALIHSSLKNGHSTATLPLPAKVRSSVSYNDILLEEPRRVGIHILRQREASSSEGLDSNGSDEAATPMNHCHLGNQGPMGAMSHQMAGHSQSPTPPSDCSGEQQVKAIGSAGHYSQKGRNLAPVREAQTHHSTSSDDRSSPRSDYYSKESSIASTERQMVVQSSQSAAQPLSNINTVGLPQASPRKKPPEVAPKPFMIPNVAGMRPVLPQIVQPSFYSTMTHTYQSTQQDTSYASIDHGMVHPANVVALNPDDDPSRNDLLETQI</sequence>
<accession>A0AAJ7WHK6</accession>
<feature type="compositionally biased region" description="Polar residues" evidence="1">
    <location>
        <begin position="400"/>
        <end position="409"/>
    </location>
</feature>